<dbReference type="Proteomes" id="UP001341840">
    <property type="component" value="Unassembled WGS sequence"/>
</dbReference>
<feature type="region of interest" description="Disordered" evidence="1">
    <location>
        <begin position="1"/>
        <end position="28"/>
    </location>
</feature>
<comment type="caution">
    <text evidence="2">The sequence shown here is derived from an EMBL/GenBank/DDBJ whole genome shotgun (WGS) entry which is preliminary data.</text>
</comment>
<keyword evidence="3" id="KW-1185">Reference proteome</keyword>
<organism evidence="2 3">
    <name type="scientific">Stylosanthes scabra</name>
    <dbReference type="NCBI Taxonomy" id="79078"/>
    <lineage>
        <taxon>Eukaryota</taxon>
        <taxon>Viridiplantae</taxon>
        <taxon>Streptophyta</taxon>
        <taxon>Embryophyta</taxon>
        <taxon>Tracheophyta</taxon>
        <taxon>Spermatophyta</taxon>
        <taxon>Magnoliopsida</taxon>
        <taxon>eudicotyledons</taxon>
        <taxon>Gunneridae</taxon>
        <taxon>Pentapetalae</taxon>
        <taxon>rosids</taxon>
        <taxon>fabids</taxon>
        <taxon>Fabales</taxon>
        <taxon>Fabaceae</taxon>
        <taxon>Papilionoideae</taxon>
        <taxon>50 kb inversion clade</taxon>
        <taxon>dalbergioids sensu lato</taxon>
        <taxon>Dalbergieae</taxon>
        <taxon>Pterocarpus clade</taxon>
        <taxon>Stylosanthes</taxon>
    </lineage>
</organism>
<feature type="region of interest" description="Disordered" evidence="1">
    <location>
        <begin position="70"/>
        <end position="131"/>
    </location>
</feature>
<dbReference type="EMBL" id="JASCZI010091962">
    <property type="protein sequence ID" value="MED6151585.1"/>
    <property type="molecule type" value="Genomic_DNA"/>
</dbReference>
<name>A0ABU6TT25_9FABA</name>
<protein>
    <submittedName>
        <fullName evidence="2">Uncharacterized protein</fullName>
    </submittedName>
</protein>
<proteinExistence type="predicted"/>
<sequence length="233" mass="24899">GVPCPTHGPLLLGGASGSKNQREPDVRQVASPSFDFNLQAEAATEGNELGDSRSFGELGVAIVVTPQPLSPQAFQGVPDPDPHVGEALRPDDSVDEPQFIEGDSDDDGGPVLPQPPQGGTSSSSRQHFPPHLSNLNLDALSGLGRRDDGSSSGAHVSKGLNIFAKFQVGQSFHNEEVTVLAVKNYNIRQGGEYCKTPIFRFPVFDGNVKTVCILIIVLSDYDVFMGRDYSYYG</sequence>
<evidence type="ECO:0000256" key="1">
    <source>
        <dbReference type="SAM" id="MobiDB-lite"/>
    </source>
</evidence>
<accession>A0ABU6TT25</accession>
<feature type="non-terminal residue" evidence="2">
    <location>
        <position position="1"/>
    </location>
</feature>
<feature type="compositionally biased region" description="Basic and acidic residues" evidence="1">
    <location>
        <begin position="80"/>
        <end position="92"/>
    </location>
</feature>
<gene>
    <name evidence="2" type="ORF">PIB30_083855</name>
</gene>
<reference evidence="2 3" key="1">
    <citation type="journal article" date="2023" name="Plants (Basel)">
        <title>Bridging the Gap: Combining Genomics and Transcriptomics Approaches to Understand Stylosanthes scabra, an Orphan Legume from the Brazilian Caatinga.</title>
        <authorList>
            <person name="Ferreira-Neto J.R.C."/>
            <person name="da Silva M.D."/>
            <person name="Binneck E."/>
            <person name="de Melo N.F."/>
            <person name="da Silva R.H."/>
            <person name="de Melo A.L.T.M."/>
            <person name="Pandolfi V."/>
            <person name="Bustamante F.O."/>
            <person name="Brasileiro-Vidal A.C."/>
            <person name="Benko-Iseppon A.M."/>
        </authorList>
    </citation>
    <scope>NUCLEOTIDE SEQUENCE [LARGE SCALE GENOMIC DNA]</scope>
    <source>
        <tissue evidence="2">Leaves</tissue>
    </source>
</reference>
<evidence type="ECO:0000313" key="3">
    <source>
        <dbReference type="Proteomes" id="UP001341840"/>
    </source>
</evidence>
<evidence type="ECO:0000313" key="2">
    <source>
        <dbReference type="EMBL" id="MED6151585.1"/>
    </source>
</evidence>